<name>A0ABW3SYD1_9BACT</name>
<dbReference type="EC" id="2.3.1.-" evidence="2"/>
<sequence>MIRYLKHEQIDKKRWDTCITTSAEDKVYALSWFLDVVSPGWQAIVEEENGMYITAMPLPGFHKMGFPYLGQPFHTHQLGIYTTAQSSADIRVQFLELTVKHYKFINGYRFNLSDTEALQALEGAYELTTRYTRYLDLNKPYPDLYRAYTRDRKMNLKRAQRAGLSMFESDDIEPLIQHFKTHIEHKVVGGVSEHTYQLLRDLFQVMKQKGVAQLIYTTAGDKVNAGCLFFKYNGIISYAFNSADSTGRVTNGRTMVLDEIIRQHAGKDFVLDFESPMIDQIDHFYASFGARQVKYLALRRNALPLYVRLIRNVRMKIYRAFFSSGVAEEV</sequence>
<evidence type="ECO:0000259" key="1">
    <source>
        <dbReference type="Pfam" id="PF13480"/>
    </source>
</evidence>
<evidence type="ECO:0000313" key="3">
    <source>
        <dbReference type="Proteomes" id="UP001597094"/>
    </source>
</evidence>
<evidence type="ECO:0000313" key="2">
    <source>
        <dbReference type="EMBL" id="MFD1188585.1"/>
    </source>
</evidence>
<dbReference type="RefSeq" id="WP_377532445.1">
    <property type="nucleotide sequence ID" value="NZ_JBHTLD010000310.1"/>
</dbReference>
<keyword evidence="2" id="KW-0012">Acyltransferase</keyword>
<dbReference type="InterPro" id="IPR016181">
    <property type="entry name" value="Acyl_CoA_acyltransferase"/>
</dbReference>
<feature type="domain" description="BioF2-like acetyltransferase" evidence="1">
    <location>
        <begin position="154"/>
        <end position="265"/>
    </location>
</feature>
<protein>
    <submittedName>
        <fullName evidence="2">GNAT family N-acetyltransferase</fullName>
        <ecNumber evidence="2">2.3.1.-</ecNumber>
    </submittedName>
</protein>
<dbReference type="Proteomes" id="UP001597094">
    <property type="component" value="Unassembled WGS sequence"/>
</dbReference>
<accession>A0ABW3SYD1</accession>
<dbReference type="Gene3D" id="3.40.630.30">
    <property type="match status" value="1"/>
</dbReference>
<proteinExistence type="predicted"/>
<dbReference type="SUPFAM" id="SSF55729">
    <property type="entry name" value="Acyl-CoA N-acyltransferases (Nat)"/>
    <property type="match status" value="1"/>
</dbReference>
<organism evidence="2 3">
    <name type="scientific">Pontibacter rugosus</name>
    <dbReference type="NCBI Taxonomy" id="1745966"/>
    <lineage>
        <taxon>Bacteria</taxon>
        <taxon>Pseudomonadati</taxon>
        <taxon>Bacteroidota</taxon>
        <taxon>Cytophagia</taxon>
        <taxon>Cytophagales</taxon>
        <taxon>Hymenobacteraceae</taxon>
        <taxon>Pontibacter</taxon>
    </lineage>
</organism>
<dbReference type="GO" id="GO:0016746">
    <property type="term" value="F:acyltransferase activity"/>
    <property type="evidence" value="ECO:0007669"/>
    <property type="project" value="UniProtKB-KW"/>
</dbReference>
<dbReference type="Pfam" id="PF13480">
    <property type="entry name" value="Acetyltransf_6"/>
    <property type="match status" value="1"/>
</dbReference>
<dbReference type="InterPro" id="IPR038740">
    <property type="entry name" value="BioF2-like_GNAT_dom"/>
</dbReference>
<keyword evidence="3" id="KW-1185">Reference proteome</keyword>
<reference evidence="3" key="1">
    <citation type="journal article" date="2019" name="Int. J. Syst. Evol. Microbiol.">
        <title>The Global Catalogue of Microorganisms (GCM) 10K type strain sequencing project: providing services to taxonomists for standard genome sequencing and annotation.</title>
        <authorList>
            <consortium name="The Broad Institute Genomics Platform"/>
            <consortium name="The Broad Institute Genome Sequencing Center for Infectious Disease"/>
            <person name="Wu L."/>
            <person name="Ma J."/>
        </authorList>
    </citation>
    <scope>NUCLEOTIDE SEQUENCE [LARGE SCALE GENOMIC DNA]</scope>
    <source>
        <strain evidence="3">JCM 31319</strain>
    </source>
</reference>
<dbReference type="EMBL" id="JBHTLD010000310">
    <property type="protein sequence ID" value="MFD1188585.1"/>
    <property type="molecule type" value="Genomic_DNA"/>
</dbReference>
<comment type="caution">
    <text evidence="2">The sequence shown here is derived from an EMBL/GenBank/DDBJ whole genome shotgun (WGS) entry which is preliminary data.</text>
</comment>
<gene>
    <name evidence="2" type="ORF">ACFQ2O_20425</name>
</gene>
<keyword evidence="2" id="KW-0808">Transferase</keyword>